<proteinExistence type="predicted"/>
<dbReference type="InterPro" id="IPR006396">
    <property type="entry name" value="Glu_mut_E"/>
</dbReference>
<name>A0A6J4P0P4_9PSEU</name>
<dbReference type="GO" id="GO:0031419">
    <property type="term" value="F:cobalamin binding"/>
    <property type="evidence" value="ECO:0007669"/>
    <property type="project" value="UniProtKB-KW"/>
</dbReference>
<evidence type="ECO:0000256" key="1">
    <source>
        <dbReference type="ARBA" id="ARBA00022628"/>
    </source>
</evidence>
<dbReference type="Pfam" id="PF06368">
    <property type="entry name" value="Met_asp_mut_E"/>
    <property type="match status" value="1"/>
</dbReference>
<organism evidence="4">
    <name type="scientific">uncultured Pseudonocardia sp</name>
    <dbReference type="NCBI Taxonomy" id="211455"/>
    <lineage>
        <taxon>Bacteria</taxon>
        <taxon>Bacillati</taxon>
        <taxon>Actinomycetota</taxon>
        <taxon>Actinomycetes</taxon>
        <taxon>Pseudonocardiales</taxon>
        <taxon>Pseudonocardiaceae</taxon>
        <taxon>Pseudonocardia</taxon>
        <taxon>environmental samples</taxon>
    </lineage>
</organism>
<accession>A0A6J4P0P4</accession>
<keyword evidence="2" id="KW-0413">Isomerase</keyword>
<dbReference type="Gene3D" id="3.20.20.240">
    <property type="entry name" value="Methylmalonyl-CoA mutase"/>
    <property type="match status" value="1"/>
</dbReference>
<sequence>MRSGFDSFVAAAKASGQLVVQPRLGFGALDAMQRALQAVADIDGPVVGTITLDSYTRVGDYTTPLQRLAAGEQLNGFPLVSHPTESVRRLLAGIVGPGFPVQVRHGTARPRRVVEKMIEVGLAATEGGPVSYCLPYSRVPLADAVEAWAVACEILAERTEDGHLETFGGCLLGQLCPPSLLVAVAVLEARFFAQHGVDSVSLSYAQGTLAAQDRGALRALRALADRYLQDMTWHVVLYTYMGVFPRTEAGAAALIGDSARLAVSSGCERLIVKTVSEASQIPSVVQNVAALRLASEAAGSAGPPPTIADATDDLYFEEVRDEAESIIESVLDLSPDMGSALIRAFSSGLLDIPYCLHAQNPGQATATIDDRGALVWEDTGRLALPRSARSGRPRRLGSTGLLAMLNFVARRYDEADGIEGGS</sequence>
<evidence type="ECO:0000313" key="4">
    <source>
        <dbReference type="EMBL" id="CAA9403093.1"/>
    </source>
</evidence>
<evidence type="ECO:0000256" key="2">
    <source>
        <dbReference type="ARBA" id="ARBA00023235"/>
    </source>
</evidence>
<dbReference type="SUPFAM" id="SSF51703">
    <property type="entry name" value="Cobalamin (vitamin B12)-dependent enzymes"/>
    <property type="match status" value="1"/>
</dbReference>
<dbReference type="AlphaFoldDB" id="A0A6J4P0P4"/>
<gene>
    <name evidence="4" type="ORF">AVDCRST_MAG66-1672</name>
</gene>
<dbReference type="EMBL" id="CADCUS010000236">
    <property type="protein sequence ID" value="CAA9403093.1"/>
    <property type="molecule type" value="Genomic_DNA"/>
</dbReference>
<dbReference type="InterPro" id="IPR016176">
    <property type="entry name" value="Cbl-dep_enz_cat"/>
</dbReference>
<evidence type="ECO:0000256" key="3">
    <source>
        <dbReference type="ARBA" id="ARBA00023285"/>
    </source>
</evidence>
<keyword evidence="1" id="KW-0846">Cobalamin</keyword>
<keyword evidence="3" id="KW-0170">Cobalt</keyword>
<protein>
    <submittedName>
        <fullName evidence="4">Similar to glutamate mutase subumit E</fullName>
    </submittedName>
</protein>
<dbReference type="GO" id="GO:0050097">
    <property type="term" value="F:methylaspartate mutase activity"/>
    <property type="evidence" value="ECO:0007669"/>
    <property type="project" value="InterPro"/>
</dbReference>
<dbReference type="PIRSF" id="PIRSF001495">
    <property type="entry name" value="Met_asp_mut_epsi"/>
    <property type="match status" value="1"/>
</dbReference>
<dbReference type="GO" id="GO:0019670">
    <property type="term" value="P:anaerobic L-glutamate catabolic process"/>
    <property type="evidence" value="ECO:0007669"/>
    <property type="project" value="InterPro"/>
</dbReference>
<reference evidence="4" key="1">
    <citation type="submission" date="2020-02" db="EMBL/GenBank/DDBJ databases">
        <authorList>
            <person name="Meier V. D."/>
        </authorList>
    </citation>
    <scope>NUCLEOTIDE SEQUENCE</scope>
    <source>
        <strain evidence="4">AVDCRST_MAG66</strain>
    </source>
</reference>